<dbReference type="Proteomes" id="UP000037392">
    <property type="component" value="Unassembled WGS sequence"/>
</dbReference>
<dbReference type="GO" id="GO:0016114">
    <property type="term" value="P:terpenoid biosynthetic process"/>
    <property type="evidence" value="ECO:0007669"/>
    <property type="project" value="UniProtKB-ARBA"/>
</dbReference>
<keyword evidence="6" id="KW-0479">Metal-binding</keyword>
<dbReference type="RefSeq" id="WP_007860444.1">
    <property type="nucleotide sequence ID" value="NZ_KQ235877.1"/>
</dbReference>
<organism evidence="13 14">
    <name type="scientific">[Clostridium] citroniae WAL-19142</name>
    <dbReference type="NCBI Taxonomy" id="742734"/>
    <lineage>
        <taxon>Bacteria</taxon>
        <taxon>Bacillati</taxon>
        <taxon>Bacillota</taxon>
        <taxon>Clostridia</taxon>
        <taxon>Lachnospirales</taxon>
        <taxon>Lachnospiraceae</taxon>
        <taxon>Enterocloster</taxon>
    </lineage>
</organism>
<dbReference type="PANTHER" id="PTHR43281:SF1">
    <property type="entry name" value="FARNESYL DIPHOSPHATE SYNTHASE"/>
    <property type="match status" value="1"/>
</dbReference>
<dbReference type="NCBIfam" id="NF045485">
    <property type="entry name" value="FPPsyn"/>
    <property type="match status" value="1"/>
</dbReference>
<evidence type="ECO:0000256" key="3">
    <source>
        <dbReference type="ARBA" id="ARBA00012439"/>
    </source>
</evidence>
<evidence type="ECO:0000256" key="8">
    <source>
        <dbReference type="ARBA" id="ARBA00023229"/>
    </source>
</evidence>
<dbReference type="GeneID" id="93161976"/>
<accession>A0A0J9C6K7</accession>
<dbReference type="EC" id="2.5.1.10" evidence="3"/>
<dbReference type="CDD" id="cd00685">
    <property type="entry name" value="Trans_IPPS_HT"/>
    <property type="match status" value="1"/>
</dbReference>
<dbReference type="Pfam" id="PF00348">
    <property type="entry name" value="polyprenyl_synt"/>
    <property type="match status" value="1"/>
</dbReference>
<evidence type="ECO:0000256" key="5">
    <source>
        <dbReference type="ARBA" id="ARBA00022679"/>
    </source>
</evidence>
<dbReference type="InterPro" id="IPR053378">
    <property type="entry name" value="Prenyl_diphosphate_synthase"/>
</dbReference>
<dbReference type="FunFam" id="1.10.600.10:FF:000001">
    <property type="entry name" value="Geranylgeranyl diphosphate synthase"/>
    <property type="match status" value="1"/>
</dbReference>
<sequence length="303" mass="33337">MSDKETFKKELNERTAEIEKLIETYLPEETGHQKTILEAMNYSIRAGGKRLRPMLMQEMCRLFTGCLLESVIPFMAAVEMIHTSSLVHDDLPCMDDDMMRRGKASTWAEFGEDIGVLAGDALMMYAFETASCAFETSVDPDELSRIGKAIGILARKTGVYGMIGGQTVDVELAGGPIPADKLDFIYHLKTGALIEASMLIGAVLGGAADEDCKIVESLASKIGMAFQIQDDILDVTGSEEIIGKPVNSDEKNKKTTYVTLEGLEKAKQDVEKISAEAIEELNKLPGNNDFLEQLIHLLIHRQK</sequence>
<name>A0A0J9C6K7_9FIRM</name>
<evidence type="ECO:0000256" key="11">
    <source>
        <dbReference type="ARBA" id="ARBA00049399"/>
    </source>
</evidence>
<dbReference type="GO" id="GO:0005737">
    <property type="term" value="C:cytoplasm"/>
    <property type="evidence" value="ECO:0007669"/>
    <property type="project" value="UniProtKB-ARBA"/>
</dbReference>
<reference evidence="13 14" key="1">
    <citation type="submission" date="2011-04" db="EMBL/GenBank/DDBJ databases">
        <title>The Genome Sequence of Clostridium citroniae WAL-19142.</title>
        <authorList>
            <consortium name="The Broad Institute Genome Sequencing Platform"/>
            <person name="Earl A."/>
            <person name="Ward D."/>
            <person name="Feldgarden M."/>
            <person name="Gevers D."/>
            <person name="Warren Y.A."/>
            <person name="Tyrrell K.L."/>
            <person name="Citron D.M."/>
            <person name="Goldstein E.J."/>
            <person name="Daigneault M."/>
            <person name="Allen-Vercoe E."/>
            <person name="Young S.K."/>
            <person name="Zeng Q."/>
            <person name="Gargeya S."/>
            <person name="Fitzgerald M."/>
            <person name="Haas B."/>
            <person name="Abouelleil A."/>
            <person name="Alvarado L."/>
            <person name="Arachchi H.M."/>
            <person name="Berlin A."/>
            <person name="Brown A."/>
            <person name="Chapman S.B."/>
            <person name="Chen Z."/>
            <person name="Dunbar C."/>
            <person name="Freedman E."/>
            <person name="Gearin G."/>
            <person name="Gellesch M."/>
            <person name="Goldberg J."/>
            <person name="Griggs A."/>
            <person name="Gujja S."/>
            <person name="Heilman E.R."/>
            <person name="Heiman D."/>
            <person name="Howarth C."/>
            <person name="Larson L."/>
            <person name="Lui A."/>
            <person name="MacDonald P.J."/>
            <person name="Mehta T."/>
            <person name="Montmayeur A."/>
            <person name="Murphy C."/>
            <person name="Neiman D."/>
            <person name="Pearson M."/>
            <person name="Priest M."/>
            <person name="Roberts A."/>
            <person name="Saif S."/>
            <person name="Shea T."/>
            <person name="Shenoy N."/>
            <person name="Sisk P."/>
            <person name="Stolte C."/>
            <person name="Sykes S."/>
            <person name="White J."/>
            <person name="Yandava C."/>
            <person name="Wortman J."/>
            <person name="Nusbaum C."/>
            <person name="Birren B."/>
        </authorList>
    </citation>
    <scope>NUCLEOTIDE SEQUENCE [LARGE SCALE GENOMIC DNA]</scope>
    <source>
        <strain evidence="13 14">WAL-19142</strain>
    </source>
</reference>
<evidence type="ECO:0000256" key="4">
    <source>
        <dbReference type="ARBA" id="ARBA00015100"/>
    </source>
</evidence>
<keyword evidence="5 12" id="KW-0808">Transferase</keyword>
<evidence type="ECO:0000313" key="13">
    <source>
        <dbReference type="EMBL" id="KMW20069.1"/>
    </source>
</evidence>
<dbReference type="PANTHER" id="PTHR43281">
    <property type="entry name" value="FARNESYL DIPHOSPHATE SYNTHASE"/>
    <property type="match status" value="1"/>
</dbReference>
<dbReference type="PATRIC" id="fig|742734.4.peg.2237"/>
<dbReference type="GO" id="GO:0046872">
    <property type="term" value="F:metal ion binding"/>
    <property type="evidence" value="ECO:0007669"/>
    <property type="project" value="UniProtKB-KW"/>
</dbReference>
<dbReference type="InterPro" id="IPR000092">
    <property type="entry name" value="Polyprenyl_synt"/>
</dbReference>
<evidence type="ECO:0000256" key="9">
    <source>
        <dbReference type="ARBA" id="ARBA00032380"/>
    </source>
</evidence>
<dbReference type="GO" id="GO:0004337">
    <property type="term" value="F:(2E,6E)-farnesyl diphosphate synthase activity"/>
    <property type="evidence" value="ECO:0007669"/>
    <property type="project" value="UniProtKB-EC"/>
</dbReference>
<dbReference type="InterPro" id="IPR008949">
    <property type="entry name" value="Isoprenoid_synthase_dom_sf"/>
</dbReference>
<keyword evidence="8" id="KW-0414">Isoprene biosynthesis</keyword>
<dbReference type="InterPro" id="IPR033749">
    <property type="entry name" value="Polyprenyl_synt_CS"/>
</dbReference>
<comment type="caution">
    <text evidence="13">The sequence shown here is derived from an EMBL/GenBank/DDBJ whole genome shotgun (WGS) entry which is preliminary data.</text>
</comment>
<dbReference type="SUPFAM" id="SSF48576">
    <property type="entry name" value="Terpenoid synthases"/>
    <property type="match status" value="1"/>
</dbReference>
<evidence type="ECO:0000313" key="14">
    <source>
        <dbReference type="Proteomes" id="UP000037392"/>
    </source>
</evidence>
<dbReference type="AlphaFoldDB" id="A0A0J9C6K7"/>
<evidence type="ECO:0000256" key="1">
    <source>
        <dbReference type="ARBA" id="ARBA00001946"/>
    </source>
</evidence>
<evidence type="ECO:0000256" key="7">
    <source>
        <dbReference type="ARBA" id="ARBA00022842"/>
    </source>
</evidence>
<comment type="cofactor">
    <cofactor evidence="1">
        <name>Mg(2+)</name>
        <dbReference type="ChEBI" id="CHEBI:18420"/>
    </cofactor>
</comment>
<comment type="catalytic activity">
    <reaction evidence="11">
        <text>isopentenyl diphosphate + (2E)-geranyl diphosphate = (2E,6E)-farnesyl diphosphate + diphosphate</text>
        <dbReference type="Rhea" id="RHEA:19361"/>
        <dbReference type="ChEBI" id="CHEBI:33019"/>
        <dbReference type="ChEBI" id="CHEBI:58057"/>
        <dbReference type="ChEBI" id="CHEBI:128769"/>
        <dbReference type="ChEBI" id="CHEBI:175763"/>
        <dbReference type="EC" id="2.5.1.10"/>
    </reaction>
</comment>
<evidence type="ECO:0000256" key="6">
    <source>
        <dbReference type="ARBA" id="ARBA00022723"/>
    </source>
</evidence>
<comment type="similarity">
    <text evidence="2 12">Belongs to the FPP/GGPP synthase family.</text>
</comment>
<proteinExistence type="inferred from homology"/>
<dbReference type="OrthoDB" id="9805316at2"/>
<dbReference type="SFLD" id="SFLDG01017">
    <property type="entry name" value="Polyprenyl_Transferase_Like"/>
    <property type="match status" value="1"/>
</dbReference>
<evidence type="ECO:0000256" key="12">
    <source>
        <dbReference type="RuleBase" id="RU004466"/>
    </source>
</evidence>
<dbReference type="PROSITE" id="PS00723">
    <property type="entry name" value="POLYPRENYL_SYNTHASE_1"/>
    <property type="match status" value="1"/>
</dbReference>
<evidence type="ECO:0000256" key="10">
    <source>
        <dbReference type="ARBA" id="ARBA00032873"/>
    </source>
</evidence>
<dbReference type="PROSITE" id="PS00444">
    <property type="entry name" value="POLYPRENYL_SYNTHASE_2"/>
    <property type="match status" value="1"/>
</dbReference>
<keyword evidence="7" id="KW-0460">Magnesium</keyword>
<dbReference type="EMBL" id="ADLK01000019">
    <property type="protein sequence ID" value="KMW20069.1"/>
    <property type="molecule type" value="Genomic_DNA"/>
</dbReference>
<gene>
    <name evidence="13" type="ORF">HMPREF9470_02084</name>
</gene>
<evidence type="ECO:0000256" key="2">
    <source>
        <dbReference type="ARBA" id="ARBA00006706"/>
    </source>
</evidence>
<dbReference type="Gene3D" id="1.10.600.10">
    <property type="entry name" value="Farnesyl Diphosphate Synthase"/>
    <property type="match status" value="1"/>
</dbReference>
<protein>
    <recommendedName>
        <fullName evidence="4">Farnesyl diphosphate synthase</fullName>
        <ecNumber evidence="3">2.5.1.10</ecNumber>
    </recommendedName>
    <alternativeName>
        <fullName evidence="10">(2E,6E)-farnesyl diphosphate synthase</fullName>
    </alternativeName>
    <alternativeName>
        <fullName evidence="9">Geranyltranstransferase</fullName>
    </alternativeName>
</protein>
<dbReference type="SFLD" id="SFLDS00005">
    <property type="entry name" value="Isoprenoid_Synthase_Type_I"/>
    <property type="match status" value="1"/>
</dbReference>